<dbReference type="InterPro" id="IPR003829">
    <property type="entry name" value="Pirin_N_dom"/>
</dbReference>
<keyword evidence="2" id="KW-0408">Iron</keyword>
<dbReference type="Gene3D" id="2.60.120.10">
    <property type="entry name" value="Jelly Rolls"/>
    <property type="match status" value="2"/>
</dbReference>
<dbReference type="SUPFAM" id="SSF51182">
    <property type="entry name" value="RmlC-like cupins"/>
    <property type="match status" value="1"/>
</dbReference>
<organism evidence="6 7">
    <name type="scientific">Albimonas pacifica</name>
    <dbReference type="NCBI Taxonomy" id="1114924"/>
    <lineage>
        <taxon>Bacteria</taxon>
        <taxon>Pseudomonadati</taxon>
        <taxon>Pseudomonadota</taxon>
        <taxon>Alphaproteobacteria</taxon>
        <taxon>Rhodobacterales</taxon>
        <taxon>Paracoccaceae</taxon>
        <taxon>Albimonas</taxon>
    </lineage>
</organism>
<gene>
    <name evidence="6" type="ORF">SAMN05216258_105415</name>
</gene>
<keyword evidence="7" id="KW-1185">Reference proteome</keyword>
<dbReference type="PIRSF" id="PIRSF006232">
    <property type="entry name" value="Pirin"/>
    <property type="match status" value="1"/>
</dbReference>
<dbReference type="PANTHER" id="PTHR43212">
    <property type="entry name" value="QUERCETIN 2,3-DIOXYGENASE"/>
    <property type="match status" value="1"/>
</dbReference>
<evidence type="ECO:0008006" key="8">
    <source>
        <dbReference type="Google" id="ProtNLM"/>
    </source>
</evidence>
<dbReference type="Proteomes" id="UP000199377">
    <property type="component" value="Unassembled WGS sequence"/>
</dbReference>
<dbReference type="InterPro" id="IPR011051">
    <property type="entry name" value="RmlC_Cupin_sf"/>
</dbReference>
<dbReference type="Pfam" id="PF02678">
    <property type="entry name" value="Pirin"/>
    <property type="match status" value="1"/>
</dbReference>
<reference evidence="6 7" key="1">
    <citation type="submission" date="2016-10" db="EMBL/GenBank/DDBJ databases">
        <authorList>
            <person name="de Groot N.N."/>
        </authorList>
    </citation>
    <scope>NUCLEOTIDE SEQUENCE [LARGE SCALE GENOMIC DNA]</scope>
    <source>
        <strain evidence="6 7">CGMCC 1.11030</strain>
    </source>
</reference>
<dbReference type="GO" id="GO:0046872">
    <property type="term" value="F:metal ion binding"/>
    <property type="evidence" value="ECO:0007669"/>
    <property type="project" value="UniProtKB-KW"/>
</dbReference>
<dbReference type="Pfam" id="PF17954">
    <property type="entry name" value="Pirin_C_2"/>
    <property type="match status" value="1"/>
</dbReference>
<feature type="binding site" evidence="2">
    <location>
        <position position="102"/>
    </location>
    <ligand>
        <name>Fe cation</name>
        <dbReference type="ChEBI" id="CHEBI:24875"/>
    </ligand>
</feature>
<proteinExistence type="inferred from homology"/>
<evidence type="ECO:0000313" key="7">
    <source>
        <dbReference type="Proteomes" id="UP000199377"/>
    </source>
</evidence>
<feature type="domain" description="Pirin N-terminal" evidence="4">
    <location>
        <begin position="11"/>
        <end position="120"/>
    </location>
</feature>
<feature type="domain" description="Quercetin 2,3-dioxygenase C-terminal cupin" evidence="5">
    <location>
        <begin position="144"/>
        <end position="227"/>
    </location>
</feature>
<evidence type="ECO:0000259" key="4">
    <source>
        <dbReference type="Pfam" id="PF02678"/>
    </source>
</evidence>
<protein>
    <recommendedName>
        <fullName evidence="8">Pirin N-terminal domain-containing protein</fullName>
    </recommendedName>
</protein>
<comment type="cofactor">
    <cofactor evidence="2">
        <name>Fe cation</name>
        <dbReference type="ChEBI" id="CHEBI:24875"/>
    </cofactor>
    <text evidence="2">Binds 1 Fe cation per subunit.</text>
</comment>
<sequence>MTHLIHESMNRGRSRLGWVDAFHSFSFGGFHDPERMGHGRLRVLNEDRIAPGAGFPPHDHADVDVLTVVLKGRLRHEDDMGHVEEIAAGEVQLMRAGSGVTHSEANPSPDEAAQALQIWLIPRLRGGAPAYARARLPEGEGPHLLASGDGAGLLTLGSDVRVWWGRPEEGARTRFDLAPGRKGFVQLVEGFGMMEDERLVAGDGLQVEETPPELLWASQGAYLFFDLPA</sequence>
<feature type="binding site" evidence="2">
    <location>
        <position position="104"/>
    </location>
    <ligand>
        <name>Fe cation</name>
        <dbReference type="ChEBI" id="CHEBI:24875"/>
    </ligand>
</feature>
<name>A0A1I3GZ09_9RHOB</name>
<keyword evidence="2" id="KW-0479">Metal-binding</keyword>
<dbReference type="CDD" id="cd02910">
    <property type="entry name" value="cupin_Yhhw_N"/>
    <property type="match status" value="1"/>
</dbReference>
<feature type="binding site" evidence="2">
    <location>
        <position position="60"/>
    </location>
    <ligand>
        <name>Fe cation</name>
        <dbReference type="ChEBI" id="CHEBI:24875"/>
    </ligand>
</feature>
<dbReference type="EMBL" id="FOQH01000005">
    <property type="protein sequence ID" value="SFI28606.1"/>
    <property type="molecule type" value="Genomic_DNA"/>
</dbReference>
<evidence type="ECO:0000259" key="5">
    <source>
        <dbReference type="Pfam" id="PF17954"/>
    </source>
</evidence>
<accession>A0A1I3GZ09</accession>
<evidence type="ECO:0000256" key="1">
    <source>
        <dbReference type="ARBA" id="ARBA00008416"/>
    </source>
</evidence>
<evidence type="ECO:0000256" key="2">
    <source>
        <dbReference type="PIRSR" id="PIRSR006232-1"/>
    </source>
</evidence>
<evidence type="ECO:0000313" key="6">
    <source>
        <dbReference type="EMBL" id="SFI28606.1"/>
    </source>
</evidence>
<dbReference type="InterPro" id="IPR012093">
    <property type="entry name" value="Pirin"/>
</dbReference>
<evidence type="ECO:0000256" key="3">
    <source>
        <dbReference type="RuleBase" id="RU003457"/>
    </source>
</evidence>
<dbReference type="OrthoDB" id="9780903at2"/>
<dbReference type="InterPro" id="IPR014710">
    <property type="entry name" value="RmlC-like_jellyroll"/>
</dbReference>
<comment type="similarity">
    <text evidence="1 3">Belongs to the pirin family.</text>
</comment>
<dbReference type="InterPro" id="IPR041602">
    <property type="entry name" value="Quercetinase_C"/>
</dbReference>
<dbReference type="AlphaFoldDB" id="A0A1I3GZ09"/>
<dbReference type="RefSeq" id="WP_092860225.1">
    <property type="nucleotide sequence ID" value="NZ_FOQH01000005.1"/>
</dbReference>
<dbReference type="PANTHER" id="PTHR43212:SF3">
    <property type="entry name" value="QUERCETIN 2,3-DIOXYGENASE"/>
    <property type="match status" value="1"/>
</dbReference>
<feature type="binding site" evidence="2">
    <location>
        <position position="58"/>
    </location>
    <ligand>
        <name>Fe cation</name>
        <dbReference type="ChEBI" id="CHEBI:24875"/>
    </ligand>
</feature>
<dbReference type="STRING" id="1114924.SAMN05216258_105415"/>